<feature type="region of interest" description="Disordered" evidence="1">
    <location>
        <begin position="26"/>
        <end position="68"/>
    </location>
</feature>
<organism evidence="2 3">
    <name type="scientific">Actinophytocola glycyrrhizae</name>
    <dbReference type="NCBI Taxonomy" id="2044873"/>
    <lineage>
        <taxon>Bacteria</taxon>
        <taxon>Bacillati</taxon>
        <taxon>Actinomycetota</taxon>
        <taxon>Actinomycetes</taxon>
        <taxon>Pseudonocardiales</taxon>
        <taxon>Pseudonocardiaceae</taxon>
    </lineage>
</organism>
<accession>A0ABV9S4V5</accession>
<protein>
    <submittedName>
        <fullName evidence="2">DUF3105 domain-containing protein</fullName>
    </submittedName>
</protein>
<dbReference type="Pfam" id="PF11303">
    <property type="entry name" value="DUF3105"/>
    <property type="match status" value="1"/>
</dbReference>
<feature type="compositionally biased region" description="Low complexity" evidence="1">
    <location>
        <begin position="31"/>
        <end position="49"/>
    </location>
</feature>
<gene>
    <name evidence="2" type="ORF">ACFPCV_24755</name>
</gene>
<evidence type="ECO:0000256" key="1">
    <source>
        <dbReference type="SAM" id="MobiDB-lite"/>
    </source>
</evidence>
<name>A0ABV9S4V5_9PSEU</name>
<feature type="region of interest" description="Disordered" evidence="1">
    <location>
        <begin position="199"/>
        <end position="240"/>
    </location>
</feature>
<reference evidence="3" key="1">
    <citation type="journal article" date="2019" name="Int. J. Syst. Evol. Microbiol.">
        <title>The Global Catalogue of Microorganisms (GCM) 10K type strain sequencing project: providing services to taxonomists for standard genome sequencing and annotation.</title>
        <authorList>
            <consortium name="The Broad Institute Genomics Platform"/>
            <consortium name="The Broad Institute Genome Sequencing Center for Infectious Disease"/>
            <person name="Wu L."/>
            <person name="Ma J."/>
        </authorList>
    </citation>
    <scope>NUCLEOTIDE SEQUENCE [LARGE SCALE GENOMIC DNA]</scope>
    <source>
        <strain evidence="3">ZS-22-S1</strain>
    </source>
</reference>
<proteinExistence type="predicted"/>
<dbReference type="PROSITE" id="PS51257">
    <property type="entry name" value="PROKAR_LIPOPROTEIN"/>
    <property type="match status" value="1"/>
</dbReference>
<dbReference type="InterPro" id="IPR021454">
    <property type="entry name" value="DUF3105"/>
</dbReference>
<dbReference type="RefSeq" id="WP_378058688.1">
    <property type="nucleotide sequence ID" value="NZ_JBHSIS010000010.1"/>
</dbReference>
<dbReference type="Proteomes" id="UP001595859">
    <property type="component" value="Unassembled WGS sequence"/>
</dbReference>
<evidence type="ECO:0000313" key="3">
    <source>
        <dbReference type="Proteomes" id="UP001595859"/>
    </source>
</evidence>
<sequence length="240" mass="24849">MAIEFRVGPMAAIAVVLVAAAGCSVERSGDDGASSGSSEGAAAGTSEQAPSAGSGFVPGPDNEDPSKDIEGVEITEYPVGQHAAPGQRVAYVKAPPDGGAHDQVWATCNGVVYDTPVRNEHMVHSLEHGAVWIAYDADQVTGEDRQALVDRVDGQPYLMMSPYPGLDKAVSLQSWGHQLKVDDVDDERIDQFIAALRENEYTTPEPGAPCDSVGPEFDATNPPPFEAGPPGPGAAPVGGG</sequence>
<dbReference type="EMBL" id="JBHSIS010000010">
    <property type="protein sequence ID" value="MFC4856730.1"/>
    <property type="molecule type" value="Genomic_DNA"/>
</dbReference>
<comment type="caution">
    <text evidence="2">The sequence shown here is derived from an EMBL/GenBank/DDBJ whole genome shotgun (WGS) entry which is preliminary data.</text>
</comment>
<feature type="compositionally biased region" description="Pro residues" evidence="1">
    <location>
        <begin position="221"/>
        <end position="233"/>
    </location>
</feature>
<keyword evidence="3" id="KW-1185">Reference proteome</keyword>
<evidence type="ECO:0000313" key="2">
    <source>
        <dbReference type="EMBL" id="MFC4856730.1"/>
    </source>
</evidence>